<dbReference type="EMBL" id="QFBC01000001">
    <property type="protein sequence ID" value="PWE57741.1"/>
    <property type="molecule type" value="Genomic_DNA"/>
</dbReference>
<keyword evidence="2" id="KW-1185">Reference proteome</keyword>
<gene>
    <name evidence="1" type="ORF">DEM27_00615</name>
</gene>
<dbReference type="RefSeq" id="WP_128755410.1">
    <property type="nucleotide sequence ID" value="NZ_QFBC01000001.1"/>
</dbReference>
<comment type="caution">
    <text evidence="1">The sequence shown here is derived from an EMBL/GenBank/DDBJ whole genome shotgun (WGS) entry which is preliminary data.</text>
</comment>
<dbReference type="Proteomes" id="UP000245252">
    <property type="component" value="Unassembled WGS sequence"/>
</dbReference>
<evidence type="ECO:0000313" key="1">
    <source>
        <dbReference type="EMBL" id="PWE57741.1"/>
    </source>
</evidence>
<sequence>MSSTPSTDPIEGAKRFAPICDVAHRSSMHLKFMKTQDPISSELSVITHQRLIIDCPELLWLILKPAVEAAGEKGANDKGAGRFIQIALPALAPGQGAGLTLSDRGLPATFRLSSFRSPRGCRLFG</sequence>
<reference evidence="1 2" key="1">
    <citation type="submission" date="2018-05" db="EMBL/GenBank/DDBJ databases">
        <title>The draft genome of strain NS-104.</title>
        <authorList>
            <person name="Hang P."/>
            <person name="Jiang J."/>
        </authorList>
    </citation>
    <scope>NUCLEOTIDE SEQUENCE [LARGE SCALE GENOMIC DNA]</scope>
    <source>
        <strain evidence="1 2">NS-104</strain>
    </source>
</reference>
<evidence type="ECO:0000313" key="2">
    <source>
        <dbReference type="Proteomes" id="UP000245252"/>
    </source>
</evidence>
<protein>
    <submittedName>
        <fullName evidence="1">Uncharacterized protein</fullName>
    </submittedName>
</protein>
<proteinExistence type="predicted"/>
<organism evidence="1 2">
    <name type="scientific">Metarhizobium album</name>
    <dbReference type="NCBI Taxonomy" id="2182425"/>
    <lineage>
        <taxon>Bacteria</taxon>
        <taxon>Pseudomonadati</taxon>
        <taxon>Pseudomonadota</taxon>
        <taxon>Alphaproteobacteria</taxon>
        <taxon>Hyphomicrobiales</taxon>
        <taxon>Rhizobiaceae</taxon>
        <taxon>Metarhizobium</taxon>
    </lineage>
</organism>
<name>A0A2U2DWR0_9HYPH</name>
<dbReference type="AlphaFoldDB" id="A0A2U2DWR0"/>
<accession>A0A2U2DWR0</accession>